<keyword evidence="1" id="KW-1133">Transmembrane helix</keyword>
<feature type="transmembrane region" description="Helical" evidence="1">
    <location>
        <begin position="244"/>
        <end position="265"/>
    </location>
</feature>
<evidence type="ECO:0000256" key="2">
    <source>
        <dbReference type="SAM" id="SignalP"/>
    </source>
</evidence>
<gene>
    <name evidence="3" type="ORF">OEW28_06705</name>
</gene>
<organism evidence="3 4">
    <name type="scientific">Albidovulum marisflavi</name>
    <dbReference type="NCBI Taxonomy" id="2984159"/>
    <lineage>
        <taxon>Bacteria</taxon>
        <taxon>Pseudomonadati</taxon>
        <taxon>Pseudomonadota</taxon>
        <taxon>Alphaproteobacteria</taxon>
        <taxon>Rhodobacterales</taxon>
        <taxon>Paracoccaceae</taxon>
        <taxon>Albidovulum</taxon>
    </lineage>
</organism>
<dbReference type="InterPro" id="IPR038050">
    <property type="entry name" value="Neuro_actylchol_rec"/>
</dbReference>
<feature type="transmembrane region" description="Helical" evidence="1">
    <location>
        <begin position="310"/>
        <end position="332"/>
    </location>
</feature>
<accession>A0ABT2ZB72</accession>
<sequence>MWLKRVFACLMMCAILICGPALGQAQSDASSNLVADAATLSDTLTEVQTGIYVLRLTNVSPRDGSFDADFWIWFRWQGSDVRPDQTFELANGVIASRSDTEVLNDNGYNYAAVRVQGTIYHEFDVRQFPLDDHTLTIEIEDAEREATNLVYVVDPGTELDPKVDVAGWQVGLGRPATDIHAYPTNYGFQSSGEVEAKYSRFSVPITLERTSIAPLFKLFWISLLSVVLGLLAFKVKSDDLDARFGMGVGSIFAASANAFVISDSLPETTHITLAEQINLIAVGAIFLTVFISIWSLRLRYADRDEASVRLDNWSLLIISALYVALNAVVMLFNLI</sequence>
<comment type="caution">
    <text evidence="3">The sequence shown here is derived from an EMBL/GenBank/DDBJ whole genome shotgun (WGS) entry which is preliminary data.</text>
</comment>
<evidence type="ECO:0000313" key="4">
    <source>
        <dbReference type="Proteomes" id="UP001652542"/>
    </source>
</evidence>
<evidence type="ECO:0000313" key="3">
    <source>
        <dbReference type="EMBL" id="MCV2868315.1"/>
    </source>
</evidence>
<evidence type="ECO:0000256" key="1">
    <source>
        <dbReference type="SAM" id="Phobius"/>
    </source>
</evidence>
<dbReference type="RefSeq" id="WP_263733932.1">
    <property type="nucleotide sequence ID" value="NZ_JAOWKY010000001.1"/>
</dbReference>
<dbReference type="EMBL" id="JAOWKY010000001">
    <property type="protein sequence ID" value="MCV2868315.1"/>
    <property type="molecule type" value="Genomic_DNA"/>
</dbReference>
<keyword evidence="2" id="KW-0732">Signal</keyword>
<keyword evidence="1" id="KW-0472">Membrane</keyword>
<protein>
    <recommendedName>
        <fullName evidence="5">Neurotransmitter-gated ion-channel ligand-binding domain-containing protein</fullName>
    </recommendedName>
</protein>
<feature type="chain" id="PRO_5046703480" description="Neurotransmitter-gated ion-channel ligand-binding domain-containing protein" evidence="2">
    <location>
        <begin position="24"/>
        <end position="335"/>
    </location>
</feature>
<dbReference type="Gene3D" id="2.70.170.10">
    <property type="entry name" value="Neurotransmitter-gated ion-channel ligand-binding domain"/>
    <property type="match status" value="1"/>
</dbReference>
<feature type="transmembrane region" description="Helical" evidence="1">
    <location>
        <begin position="212"/>
        <end position="232"/>
    </location>
</feature>
<dbReference type="Gene3D" id="1.20.58.390">
    <property type="entry name" value="Neurotransmitter-gated ion-channel transmembrane domain"/>
    <property type="match status" value="1"/>
</dbReference>
<feature type="transmembrane region" description="Helical" evidence="1">
    <location>
        <begin position="277"/>
        <end position="298"/>
    </location>
</feature>
<dbReference type="SUPFAM" id="SSF63712">
    <property type="entry name" value="Nicotinic receptor ligand binding domain-like"/>
    <property type="match status" value="1"/>
</dbReference>
<dbReference type="InterPro" id="IPR036734">
    <property type="entry name" value="Neur_chan_lig-bd_sf"/>
</dbReference>
<reference evidence="3 4" key="1">
    <citation type="submission" date="2022-10" db="EMBL/GenBank/DDBJ databases">
        <title>Defluviimonas sp. nov., isolated from ocean surface water.</title>
        <authorList>
            <person name="He W."/>
            <person name="Wang L."/>
            <person name="Zhang D.-F."/>
        </authorList>
    </citation>
    <scope>NUCLEOTIDE SEQUENCE [LARGE SCALE GENOMIC DNA]</scope>
    <source>
        <strain evidence="3 4">WL0002</strain>
    </source>
</reference>
<keyword evidence="4" id="KW-1185">Reference proteome</keyword>
<keyword evidence="1" id="KW-0812">Transmembrane</keyword>
<evidence type="ECO:0008006" key="5">
    <source>
        <dbReference type="Google" id="ProtNLM"/>
    </source>
</evidence>
<dbReference type="Proteomes" id="UP001652542">
    <property type="component" value="Unassembled WGS sequence"/>
</dbReference>
<feature type="signal peptide" evidence="2">
    <location>
        <begin position="1"/>
        <end position="23"/>
    </location>
</feature>
<name>A0ABT2ZB72_9RHOB</name>
<proteinExistence type="predicted"/>